<sequence length="571" mass="64712">MAFPTTTAGPSTLVSEAAPRAFRPIPRGRRVLPSEGSHPASMTMPGGTLSSRDSPRPSNTSDTASASDSASTSTRIMVGPPDFFYGKMDEEAYMDEMRPVPFSWVKHVHFSGKVYFYCKLLRLVTPNDIREELILKEVTRLRTEQIAGLGKVSYNLALYCEHVITLPPLDSTAPPDIYHVYTRERRVLRLNGNEVEKQPKSMFWGHYETYPMHCNSLPWDFEVDFLNAITFGANERICDFRNTHFPFGDRQCERFLRIYQDLKDRQESTRDGVVPAMIWHIARVMAEVEKSRLLYKWGTHGNRIYRNIAIPEPTWLELLLALPLFGAHSMYRKRLQSTRVKGAVYVPDFQKLMQQFLGEWADSNLLATVFVSANVAFLAVPNINALQRTASLASSLFAMMSIAVGVHHVWRHRSKVDAEYKDADSYLHHVQKLGEQIDLTVTACFLSLPIVALLWSVLSFTIAIAAFCIQDTDVHGEILLIVVLSILGFCAFVTLLFFWHIWKSPRLNEIEEDFHLNTASNKPLPLSRTEKVEKLVQGVQGWLRSIKVARRNRGDTTANESSNDKGSSPAT</sequence>
<evidence type="ECO:0000313" key="1">
    <source>
        <dbReference type="EMBL" id="KAH7923628.1"/>
    </source>
</evidence>
<dbReference type="Proteomes" id="UP000790709">
    <property type="component" value="Unassembled WGS sequence"/>
</dbReference>
<keyword evidence="2" id="KW-1185">Reference proteome</keyword>
<organism evidence="1 2">
    <name type="scientific">Leucogyrophana mollusca</name>
    <dbReference type="NCBI Taxonomy" id="85980"/>
    <lineage>
        <taxon>Eukaryota</taxon>
        <taxon>Fungi</taxon>
        <taxon>Dikarya</taxon>
        <taxon>Basidiomycota</taxon>
        <taxon>Agaricomycotina</taxon>
        <taxon>Agaricomycetes</taxon>
        <taxon>Agaricomycetidae</taxon>
        <taxon>Boletales</taxon>
        <taxon>Boletales incertae sedis</taxon>
        <taxon>Leucogyrophana</taxon>
    </lineage>
</organism>
<protein>
    <submittedName>
        <fullName evidence="1">Uncharacterized protein</fullName>
    </submittedName>
</protein>
<proteinExistence type="predicted"/>
<reference evidence="1" key="1">
    <citation type="journal article" date="2021" name="New Phytol.">
        <title>Evolutionary innovations through gain and loss of genes in the ectomycorrhizal Boletales.</title>
        <authorList>
            <person name="Wu G."/>
            <person name="Miyauchi S."/>
            <person name="Morin E."/>
            <person name="Kuo A."/>
            <person name="Drula E."/>
            <person name="Varga T."/>
            <person name="Kohler A."/>
            <person name="Feng B."/>
            <person name="Cao Y."/>
            <person name="Lipzen A."/>
            <person name="Daum C."/>
            <person name="Hundley H."/>
            <person name="Pangilinan J."/>
            <person name="Johnson J."/>
            <person name="Barry K."/>
            <person name="LaButti K."/>
            <person name="Ng V."/>
            <person name="Ahrendt S."/>
            <person name="Min B."/>
            <person name="Choi I.G."/>
            <person name="Park H."/>
            <person name="Plett J.M."/>
            <person name="Magnuson J."/>
            <person name="Spatafora J.W."/>
            <person name="Nagy L.G."/>
            <person name="Henrissat B."/>
            <person name="Grigoriev I.V."/>
            <person name="Yang Z.L."/>
            <person name="Xu J."/>
            <person name="Martin F.M."/>
        </authorList>
    </citation>
    <scope>NUCLEOTIDE SEQUENCE</scope>
    <source>
        <strain evidence="1">KUC20120723A-06</strain>
    </source>
</reference>
<gene>
    <name evidence="1" type="ORF">BV22DRAFT_1036108</name>
</gene>
<evidence type="ECO:0000313" key="2">
    <source>
        <dbReference type="Proteomes" id="UP000790709"/>
    </source>
</evidence>
<dbReference type="EMBL" id="MU266447">
    <property type="protein sequence ID" value="KAH7923628.1"/>
    <property type="molecule type" value="Genomic_DNA"/>
</dbReference>
<accession>A0ACB8BEG0</accession>
<comment type="caution">
    <text evidence="1">The sequence shown here is derived from an EMBL/GenBank/DDBJ whole genome shotgun (WGS) entry which is preliminary data.</text>
</comment>
<name>A0ACB8BEG0_9AGAM</name>